<evidence type="ECO:0000259" key="8">
    <source>
        <dbReference type="PROSITE" id="PS51695"/>
    </source>
</evidence>
<dbReference type="SUPFAM" id="SSF54897">
    <property type="entry name" value="Protease propeptides/inhibitors"/>
    <property type="match status" value="1"/>
</dbReference>
<keyword evidence="4 7" id="KW-0720">Serine protease</keyword>
<dbReference type="SMART" id="SM00944">
    <property type="entry name" value="Pro-kuma_activ"/>
    <property type="match status" value="1"/>
</dbReference>
<evidence type="ECO:0000256" key="2">
    <source>
        <dbReference type="ARBA" id="ARBA00022723"/>
    </source>
</evidence>
<feature type="active site" description="Charge relay system" evidence="7">
    <location>
        <position position="261"/>
    </location>
</feature>
<dbReference type="InterPro" id="IPR015366">
    <property type="entry name" value="S53_propep"/>
</dbReference>
<keyword evidence="3 7" id="KW-0378">Hydrolase</keyword>
<dbReference type="EMBL" id="CP003415">
    <property type="protein sequence ID" value="AFI91076.1"/>
    <property type="molecule type" value="Genomic_DNA"/>
</dbReference>
<reference evidence="10 12" key="3">
    <citation type="journal article" date="2018" name="BMC Genomics">
        <title>High genomic variability in the plant pathogenic bacterium Pectobacterium parmentieri deciphered from de novo assembled complete genomes.</title>
        <authorList>
            <person name="Zoledowska S."/>
            <person name="Motyka-Pomagruk A."/>
            <person name="Sledz W."/>
            <person name="Mengoni A."/>
            <person name="Lojkowska E."/>
        </authorList>
    </citation>
    <scope>NUCLEOTIDE SEQUENCE [LARGE SCALE GENOMIC DNA]</scope>
    <source>
        <strain evidence="10 12">IFB5626</strain>
    </source>
</reference>
<dbReference type="KEGG" id="ppar:A8F97_03625"/>
<evidence type="ECO:0000313" key="10">
    <source>
        <dbReference type="EMBL" id="RKO77006.1"/>
    </source>
</evidence>
<evidence type="ECO:0000256" key="4">
    <source>
        <dbReference type="ARBA" id="ARBA00022825"/>
    </source>
</evidence>
<sequence>MTYQLLKGSERGNIADAAYRERCNINESIRVMLVLRFTTPDDEYYAELHDSIDPQFGGINANRPLSKASYARKFGADEADIEHVRAFARHYRLSIEREHPASRTVFLAGTVGQMEQAFRVSLARYDHKHGTFRGRAGGIYLPEYLQGVVVAVLGLDDRLATNCCLHVNDAFSNATTHPSSYTPLELAEHYHFPEHDGAGQCIGIIELGGGYHLPQLEHYFKRMGVSSPQIVDVCVGGATNSPTSPDGENEVNPIDIEVQMDIEIVGTLAPAAKIVVYFAPNTDAGFLEAINAAIHDERNAPSVISISWGGSESKWTAQALQVFNQAFQTAAALGITVCVASGDLGSSDGEPHGVHVNFPASSPYVLACGGTRLQKTQEETAWHSRDGSATGGGVSQYFALPGWQLGLSLVDKYGGQHALQHRGVPDVSGNADPETGYLIEVNGQVGVVGGTSAVAPLWAGLLARMLALTESVALFIPPLLYRNRNSCKDIVRGNNGAFVASEGWDACTGLGSPDGVKLLRLLKRLVRLNGAREDEGEGGR</sequence>
<dbReference type="Pfam" id="PF00082">
    <property type="entry name" value="Peptidase_S8"/>
    <property type="match status" value="1"/>
</dbReference>
<name>A0A0H3I768_PECPM</name>
<dbReference type="SUPFAM" id="SSF52743">
    <property type="entry name" value="Subtilisin-like"/>
    <property type="match status" value="1"/>
</dbReference>
<dbReference type="GO" id="GO:0006508">
    <property type="term" value="P:proteolysis"/>
    <property type="evidence" value="ECO:0007669"/>
    <property type="project" value="UniProtKB-KW"/>
</dbReference>
<dbReference type="OrthoDB" id="9002785at2"/>
<dbReference type="InterPro" id="IPR030400">
    <property type="entry name" value="Sedolisin_dom"/>
</dbReference>
<dbReference type="HOGENOM" id="CLU_012501_0_1_6"/>
<feature type="binding site" evidence="7">
    <location>
        <position position="489"/>
    </location>
    <ligand>
        <name>Ca(2+)</name>
        <dbReference type="ChEBI" id="CHEBI:29108"/>
    </ligand>
</feature>
<proteinExistence type="predicted"/>
<evidence type="ECO:0000256" key="3">
    <source>
        <dbReference type="ARBA" id="ARBA00022801"/>
    </source>
</evidence>
<evidence type="ECO:0000256" key="6">
    <source>
        <dbReference type="ARBA" id="ARBA00023145"/>
    </source>
</evidence>
<feature type="active site" description="Charge relay system" evidence="7">
    <location>
        <position position="452"/>
    </location>
</feature>
<gene>
    <name evidence="9" type="ordered locus">W5S_2993</name>
    <name evidence="10" type="ORF">C5E00_09505</name>
</gene>
<dbReference type="RefSeq" id="WP_014700610.1">
    <property type="nucleotide sequence ID" value="NC_017845.1"/>
</dbReference>
<dbReference type="InterPro" id="IPR000209">
    <property type="entry name" value="Peptidase_S8/S53_dom"/>
</dbReference>
<feature type="binding site" evidence="7">
    <location>
        <position position="503"/>
    </location>
    <ligand>
        <name>Ca(2+)</name>
        <dbReference type="ChEBI" id="CHEBI:29108"/>
    </ligand>
</feature>
<protein>
    <submittedName>
        <fullName evidence="9 10">Peptidase S53</fullName>
    </submittedName>
</protein>
<accession>A0A0H3I768</accession>
<dbReference type="PANTHER" id="PTHR14218">
    <property type="entry name" value="PROTEASE S8 TRIPEPTIDYL PEPTIDASE I CLN2"/>
    <property type="match status" value="1"/>
</dbReference>
<dbReference type="Proteomes" id="UP000008044">
    <property type="component" value="Chromosome"/>
</dbReference>
<keyword evidence="5 7" id="KW-0106">Calcium</keyword>
<keyword evidence="6" id="KW-0865">Zymogen</keyword>
<evidence type="ECO:0000313" key="12">
    <source>
        <dbReference type="Proteomes" id="UP000269665"/>
    </source>
</evidence>
<evidence type="ECO:0000256" key="1">
    <source>
        <dbReference type="ARBA" id="ARBA00022670"/>
    </source>
</evidence>
<dbReference type="PANTHER" id="PTHR14218:SF15">
    <property type="entry name" value="TRIPEPTIDYL-PEPTIDASE 1"/>
    <property type="match status" value="1"/>
</dbReference>
<dbReference type="InterPro" id="IPR036852">
    <property type="entry name" value="Peptidase_S8/S53_dom_sf"/>
</dbReference>
<dbReference type="Gene3D" id="3.40.50.200">
    <property type="entry name" value="Peptidase S8/S53 domain"/>
    <property type="match status" value="1"/>
</dbReference>
<reference evidence="9 11" key="1">
    <citation type="journal article" date="2012" name="J. Bacteriol.">
        <title>Genome sequence of Pectobacterium sp. strain SCC3193.</title>
        <authorList>
            <person name="Koskinen J.P."/>
            <person name="Laine P."/>
            <person name="Niemi O."/>
            <person name="Nykyri J."/>
            <person name="Harjunpaa H."/>
            <person name="Auvinen P."/>
            <person name="Paulin L."/>
            <person name="Pirhonen M."/>
            <person name="Palva T."/>
            <person name="Holm L."/>
        </authorList>
    </citation>
    <scope>NUCLEOTIDE SEQUENCE [LARGE SCALE GENOMIC DNA]</scope>
    <source>
        <strain evidence="9 11">SCC3193</strain>
    </source>
</reference>
<dbReference type="STRING" id="1905730.W5S_2993"/>
<dbReference type="Proteomes" id="UP000269665">
    <property type="component" value="Unassembled WGS sequence"/>
</dbReference>
<dbReference type="GO" id="GO:0008240">
    <property type="term" value="F:tripeptidyl-peptidase activity"/>
    <property type="evidence" value="ECO:0007669"/>
    <property type="project" value="TreeGrafter"/>
</dbReference>
<comment type="cofactor">
    <cofactor evidence="7">
        <name>Ca(2+)</name>
        <dbReference type="ChEBI" id="CHEBI:29108"/>
    </cofactor>
    <text evidence="7">Binds 1 Ca(2+) ion per subunit.</text>
</comment>
<dbReference type="PATRIC" id="fig|1166016.3.peg.3042"/>
<dbReference type="eggNOG" id="COG4934">
    <property type="taxonomic scope" value="Bacteria"/>
</dbReference>
<evidence type="ECO:0000256" key="7">
    <source>
        <dbReference type="PROSITE-ProRule" id="PRU01032"/>
    </source>
</evidence>
<reference evidence="9" key="2">
    <citation type="submission" date="2012-03" db="EMBL/GenBank/DDBJ databases">
        <authorList>
            <person name="Koskinen P."/>
            <person name="Laine P."/>
            <person name="Niemi O."/>
            <person name="Nykyri J."/>
            <person name="Harjunpaa H."/>
            <person name="Auvinen P."/>
            <person name="Paulin L."/>
            <person name="Pirhonen M."/>
            <person name="Palva T."/>
            <person name="Holm L."/>
        </authorList>
    </citation>
    <scope>NUCLEOTIDE SEQUENCE</scope>
    <source>
        <strain evidence="9">SCC3193</strain>
    </source>
</reference>
<feature type="binding site" evidence="7">
    <location>
        <position position="505"/>
    </location>
    <ligand>
        <name>Ca(2+)</name>
        <dbReference type="ChEBI" id="CHEBI:29108"/>
    </ligand>
</feature>
<dbReference type="GO" id="GO:0004252">
    <property type="term" value="F:serine-type endopeptidase activity"/>
    <property type="evidence" value="ECO:0007669"/>
    <property type="project" value="UniProtKB-UniRule"/>
</dbReference>
<keyword evidence="1 7" id="KW-0645">Protease</keyword>
<dbReference type="GO" id="GO:0046872">
    <property type="term" value="F:metal ion binding"/>
    <property type="evidence" value="ECO:0007669"/>
    <property type="project" value="UniProtKB-UniRule"/>
</dbReference>
<dbReference type="GeneID" id="45848546"/>
<dbReference type="Pfam" id="PF09286">
    <property type="entry name" value="Pro-kuma_activ"/>
    <property type="match status" value="1"/>
</dbReference>
<dbReference type="KEGG" id="pec:W5S_2993"/>
<evidence type="ECO:0000256" key="5">
    <source>
        <dbReference type="ARBA" id="ARBA00022837"/>
    </source>
</evidence>
<keyword evidence="2 7" id="KW-0479">Metal-binding</keyword>
<dbReference type="PROSITE" id="PS51695">
    <property type="entry name" value="SEDOLISIN"/>
    <property type="match status" value="1"/>
</dbReference>
<dbReference type="AlphaFoldDB" id="A0A0H3I768"/>
<evidence type="ECO:0000313" key="11">
    <source>
        <dbReference type="Proteomes" id="UP000008044"/>
    </source>
</evidence>
<evidence type="ECO:0000313" key="9">
    <source>
        <dbReference type="EMBL" id="AFI91076.1"/>
    </source>
</evidence>
<organism evidence="9 11">
    <name type="scientific">Pectobacterium parmentieri</name>
    <dbReference type="NCBI Taxonomy" id="1905730"/>
    <lineage>
        <taxon>Bacteria</taxon>
        <taxon>Pseudomonadati</taxon>
        <taxon>Pseudomonadota</taxon>
        <taxon>Gammaproteobacteria</taxon>
        <taxon>Enterobacterales</taxon>
        <taxon>Pectobacteriaceae</taxon>
        <taxon>Pectobacterium</taxon>
    </lineage>
</organism>
<feature type="domain" description="Peptidase S53" evidence="8">
    <location>
        <begin position="180"/>
        <end position="525"/>
    </location>
</feature>
<dbReference type="EMBL" id="PSZG01000001">
    <property type="protein sequence ID" value="RKO77006.1"/>
    <property type="molecule type" value="Genomic_DNA"/>
</dbReference>
<feature type="active site" description="Charge relay system" evidence="7">
    <location>
        <position position="257"/>
    </location>
</feature>
<feature type="binding site" evidence="7">
    <location>
        <position position="490"/>
    </location>
    <ligand>
        <name>Ca(2+)</name>
        <dbReference type="ChEBI" id="CHEBI:29108"/>
    </ligand>
</feature>
<dbReference type="CDD" id="cd11377">
    <property type="entry name" value="Pro-peptidase_S53"/>
    <property type="match status" value="1"/>
</dbReference>
<dbReference type="InterPro" id="IPR050819">
    <property type="entry name" value="Tripeptidyl-peptidase_I"/>
</dbReference>
<dbReference type="CDD" id="cd04056">
    <property type="entry name" value="Peptidases_S53"/>
    <property type="match status" value="1"/>
</dbReference>